<feature type="repeat" description="WD" evidence="3">
    <location>
        <begin position="155"/>
        <end position="193"/>
    </location>
</feature>
<dbReference type="InterPro" id="IPR015943">
    <property type="entry name" value="WD40/YVTN_repeat-like_dom_sf"/>
</dbReference>
<dbReference type="Pfam" id="PF00400">
    <property type="entry name" value="WD40"/>
    <property type="match status" value="5"/>
</dbReference>
<dbReference type="PROSITE" id="PS50082">
    <property type="entry name" value="WD_REPEATS_2"/>
    <property type="match status" value="5"/>
</dbReference>
<proteinExistence type="predicted"/>
<comment type="caution">
    <text evidence="4">The sequence shown here is derived from an EMBL/GenBank/DDBJ whole genome shotgun (WGS) entry which is preliminary data.</text>
</comment>
<dbReference type="OrthoDB" id="190105at2759"/>
<dbReference type="PRINTS" id="PR00320">
    <property type="entry name" value="GPROTEINBRPT"/>
</dbReference>
<dbReference type="AlphaFoldDB" id="A0A9P6E0J8"/>
<dbReference type="PANTHER" id="PTHR19849">
    <property type="entry name" value="PHOSPHOLIPASE A-2-ACTIVATING PROTEIN"/>
    <property type="match status" value="1"/>
</dbReference>
<dbReference type="SUPFAM" id="SSF50978">
    <property type="entry name" value="WD40 repeat-like"/>
    <property type="match status" value="1"/>
</dbReference>
<organism evidence="4 5">
    <name type="scientific">Hydnum rufescens UP504</name>
    <dbReference type="NCBI Taxonomy" id="1448309"/>
    <lineage>
        <taxon>Eukaryota</taxon>
        <taxon>Fungi</taxon>
        <taxon>Dikarya</taxon>
        <taxon>Basidiomycota</taxon>
        <taxon>Agaricomycotina</taxon>
        <taxon>Agaricomycetes</taxon>
        <taxon>Cantharellales</taxon>
        <taxon>Hydnaceae</taxon>
        <taxon>Hydnum</taxon>
    </lineage>
</organism>
<dbReference type="EMBL" id="MU128934">
    <property type="protein sequence ID" value="KAF9517135.1"/>
    <property type="molecule type" value="Genomic_DNA"/>
</dbReference>
<dbReference type="InterPro" id="IPR036047">
    <property type="entry name" value="F-box-like_dom_sf"/>
</dbReference>
<keyword evidence="1 3" id="KW-0853">WD repeat</keyword>
<dbReference type="SUPFAM" id="SSF81383">
    <property type="entry name" value="F-box domain"/>
    <property type="match status" value="1"/>
</dbReference>
<feature type="repeat" description="WD" evidence="3">
    <location>
        <begin position="236"/>
        <end position="275"/>
    </location>
</feature>
<evidence type="ECO:0008006" key="6">
    <source>
        <dbReference type="Google" id="ProtNLM"/>
    </source>
</evidence>
<dbReference type="InterPro" id="IPR001680">
    <property type="entry name" value="WD40_rpt"/>
</dbReference>
<dbReference type="Gene3D" id="1.20.1280.50">
    <property type="match status" value="1"/>
</dbReference>
<dbReference type="GO" id="GO:0010992">
    <property type="term" value="P:ubiquitin recycling"/>
    <property type="evidence" value="ECO:0007669"/>
    <property type="project" value="TreeGrafter"/>
</dbReference>
<dbReference type="GO" id="GO:0005737">
    <property type="term" value="C:cytoplasm"/>
    <property type="evidence" value="ECO:0007669"/>
    <property type="project" value="TreeGrafter"/>
</dbReference>
<dbReference type="SMART" id="SM00320">
    <property type="entry name" value="WD40"/>
    <property type="match status" value="7"/>
</dbReference>
<feature type="repeat" description="WD" evidence="3">
    <location>
        <begin position="278"/>
        <end position="304"/>
    </location>
</feature>
<dbReference type="Gene3D" id="2.130.10.10">
    <property type="entry name" value="YVTN repeat-like/Quinoprotein amine dehydrogenase"/>
    <property type="match status" value="1"/>
</dbReference>
<dbReference type="PROSITE" id="PS50294">
    <property type="entry name" value="WD_REPEATS_REGION"/>
    <property type="match status" value="2"/>
</dbReference>
<name>A0A9P6E0J8_9AGAM</name>
<evidence type="ECO:0000256" key="3">
    <source>
        <dbReference type="PROSITE-ProRule" id="PRU00221"/>
    </source>
</evidence>
<keyword evidence="2" id="KW-0677">Repeat</keyword>
<feature type="repeat" description="WD" evidence="3">
    <location>
        <begin position="194"/>
        <end position="235"/>
    </location>
</feature>
<sequence length="426" mass="47252">MYPTIIAPRIKRDFLKDLPIEIALHIISFIQDPRTLARASAVNMCRMHKFCPDRLGFTSLGCPSPRARVVRRLSVPDPNEETNVTPNTIRRRSHLTLLLTEMNWRHGGRVLKSHTSPDDGTVTNVSIDDEWILVSLTNRRVHVFSAETGDLVRNLVGHLQGIWALHLGALAITGSCDRDVRVWDVRSGYCLHVLKGHTSTVRCVKALDGRPIAVSGARDGVIRVWDIQKGICLRVLEGHESSVRALDIAGNVAITGSYDHTARLWNVDTGEYLFCCFDGKHLATGSLDSTVRLWDAESGECMALLQGHTSLVGNLQILDGDLVTGGSDGRVIIFSLRDFRTVLRICAHDNSVTTMQVDNSYLMTGGNDGCVKLFERETGTLVRELTERCDGVWKVVMRKDKCVIMCKRGGRTVIEVLSFGPTSNQI</sequence>
<evidence type="ECO:0000313" key="4">
    <source>
        <dbReference type="EMBL" id="KAF9517135.1"/>
    </source>
</evidence>
<dbReference type="Proteomes" id="UP000886523">
    <property type="component" value="Unassembled WGS sequence"/>
</dbReference>
<dbReference type="InterPro" id="IPR036322">
    <property type="entry name" value="WD40_repeat_dom_sf"/>
</dbReference>
<dbReference type="GO" id="GO:0005634">
    <property type="term" value="C:nucleus"/>
    <property type="evidence" value="ECO:0007669"/>
    <property type="project" value="TreeGrafter"/>
</dbReference>
<protein>
    <recommendedName>
        <fullName evidence="6">WD40 repeat-like protein</fullName>
    </recommendedName>
</protein>
<dbReference type="GO" id="GO:0043130">
    <property type="term" value="F:ubiquitin binding"/>
    <property type="evidence" value="ECO:0007669"/>
    <property type="project" value="TreeGrafter"/>
</dbReference>
<evidence type="ECO:0000256" key="1">
    <source>
        <dbReference type="ARBA" id="ARBA00022574"/>
    </source>
</evidence>
<reference evidence="4" key="1">
    <citation type="journal article" date="2020" name="Nat. Commun.">
        <title>Large-scale genome sequencing of mycorrhizal fungi provides insights into the early evolution of symbiotic traits.</title>
        <authorList>
            <person name="Miyauchi S."/>
            <person name="Kiss E."/>
            <person name="Kuo A."/>
            <person name="Drula E."/>
            <person name="Kohler A."/>
            <person name="Sanchez-Garcia M."/>
            <person name="Morin E."/>
            <person name="Andreopoulos B."/>
            <person name="Barry K.W."/>
            <person name="Bonito G."/>
            <person name="Buee M."/>
            <person name="Carver A."/>
            <person name="Chen C."/>
            <person name="Cichocki N."/>
            <person name="Clum A."/>
            <person name="Culley D."/>
            <person name="Crous P.W."/>
            <person name="Fauchery L."/>
            <person name="Girlanda M."/>
            <person name="Hayes R.D."/>
            <person name="Keri Z."/>
            <person name="LaButti K."/>
            <person name="Lipzen A."/>
            <person name="Lombard V."/>
            <person name="Magnuson J."/>
            <person name="Maillard F."/>
            <person name="Murat C."/>
            <person name="Nolan M."/>
            <person name="Ohm R.A."/>
            <person name="Pangilinan J."/>
            <person name="Pereira M.F."/>
            <person name="Perotto S."/>
            <person name="Peter M."/>
            <person name="Pfister S."/>
            <person name="Riley R."/>
            <person name="Sitrit Y."/>
            <person name="Stielow J.B."/>
            <person name="Szollosi G."/>
            <person name="Zifcakova L."/>
            <person name="Stursova M."/>
            <person name="Spatafora J.W."/>
            <person name="Tedersoo L."/>
            <person name="Vaario L.M."/>
            <person name="Yamada A."/>
            <person name="Yan M."/>
            <person name="Wang P."/>
            <person name="Xu J."/>
            <person name="Bruns T."/>
            <person name="Baldrian P."/>
            <person name="Vilgalys R."/>
            <person name="Dunand C."/>
            <person name="Henrissat B."/>
            <person name="Grigoriev I.V."/>
            <person name="Hibbett D."/>
            <person name="Nagy L.G."/>
            <person name="Martin F.M."/>
        </authorList>
    </citation>
    <scope>NUCLEOTIDE SEQUENCE</scope>
    <source>
        <strain evidence="4">UP504</strain>
    </source>
</reference>
<dbReference type="InterPro" id="IPR020472">
    <property type="entry name" value="WD40_PAC1"/>
</dbReference>
<dbReference type="PROSITE" id="PS00678">
    <property type="entry name" value="WD_REPEATS_1"/>
    <property type="match status" value="4"/>
</dbReference>
<keyword evidence="5" id="KW-1185">Reference proteome</keyword>
<accession>A0A9P6E0J8</accession>
<gene>
    <name evidence="4" type="ORF">BS47DRAFT_1371519</name>
</gene>
<evidence type="ECO:0000313" key="5">
    <source>
        <dbReference type="Proteomes" id="UP000886523"/>
    </source>
</evidence>
<dbReference type="PANTHER" id="PTHR19849:SF1">
    <property type="entry name" value="F-BOX_WD REPEAT-CONTAINING PROTEIN 7"/>
    <property type="match status" value="1"/>
</dbReference>
<dbReference type="CDD" id="cd00200">
    <property type="entry name" value="WD40"/>
    <property type="match status" value="1"/>
</dbReference>
<evidence type="ECO:0000256" key="2">
    <source>
        <dbReference type="ARBA" id="ARBA00022737"/>
    </source>
</evidence>
<feature type="repeat" description="WD" evidence="3">
    <location>
        <begin position="345"/>
        <end position="384"/>
    </location>
</feature>
<dbReference type="GO" id="GO:0043161">
    <property type="term" value="P:proteasome-mediated ubiquitin-dependent protein catabolic process"/>
    <property type="evidence" value="ECO:0007669"/>
    <property type="project" value="TreeGrafter"/>
</dbReference>
<dbReference type="InterPro" id="IPR019775">
    <property type="entry name" value="WD40_repeat_CS"/>
</dbReference>